<evidence type="ECO:0000256" key="3">
    <source>
        <dbReference type="ARBA" id="ARBA00044072"/>
    </source>
</evidence>
<comment type="subcellular location">
    <subcellularLocation>
        <location evidence="2">Synaptic cleft</location>
    </subcellularLocation>
</comment>
<dbReference type="GO" id="GO:0043083">
    <property type="term" value="C:synaptic cleft"/>
    <property type="evidence" value="ECO:0007669"/>
    <property type="project" value="UniProtKB-SubCell"/>
</dbReference>
<evidence type="ECO:0000256" key="2">
    <source>
        <dbReference type="ARBA" id="ARBA00043942"/>
    </source>
</evidence>
<reference evidence="6" key="1">
    <citation type="submission" date="2020-11" db="EMBL/GenBank/DDBJ databases">
        <authorList>
            <person name="Tran Van P."/>
        </authorList>
    </citation>
    <scope>NUCLEOTIDE SEQUENCE</scope>
</reference>
<dbReference type="EMBL" id="OA882223">
    <property type="protein sequence ID" value="CAD7273910.1"/>
    <property type="molecule type" value="Genomic_DNA"/>
</dbReference>
<gene>
    <name evidence="6" type="ORF">NMOB1V02_LOCUS1773</name>
</gene>
<evidence type="ECO:0000256" key="5">
    <source>
        <dbReference type="SAM" id="MobiDB-lite"/>
    </source>
</evidence>
<dbReference type="OrthoDB" id="5946508at2759"/>
<evidence type="ECO:0000313" key="6">
    <source>
        <dbReference type="EMBL" id="CAD7273910.1"/>
    </source>
</evidence>
<dbReference type="EMBL" id="CAJPEX010000186">
    <property type="protein sequence ID" value="CAG0914062.1"/>
    <property type="molecule type" value="Genomic_DNA"/>
</dbReference>
<evidence type="ECO:0000256" key="4">
    <source>
        <dbReference type="ARBA" id="ARBA00044235"/>
    </source>
</evidence>
<protein>
    <recommendedName>
        <fullName evidence="3">Synaptic plasticity regulator PANTS</fullName>
    </recommendedName>
    <alternativeName>
        <fullName evidence="4">Plasticity-associated neural transcript short</fullName>
    </alternativeName>
</protein>
<proteinExistence type="inferred from homology"/>
<feature type="region of interest" description="Disordered" evidence="5">
    <location>
        <begin position="1"/>
        <end position="24"/>
    </location>
</feature>
<dbReference type="Proteomes" id="UP000678499">
    <property type="component" value="Unassembled WGS sequence"/>
</dbReference>
<dbReference type="InterPro" id="IPR021475">
    <property type="entry name" value="Pants/Emi1-like"/>
</dbReference>
<evidence type="ECO:0000313" key="7">
    <source>
        <dbReference type="Proteomes" id="UP000678499"/>
    </source>
</evidence>
<organism evidence="6">
    <name type="scientific">Notodromas monacha</name>
    <dbReference type="NCBI Taxonomy" id="399045"/>
    <lineage>
        <taxon>Eukaryota</taxon>
        <taxon>Metazoa</taxon>
        <taxon>Ecdysozoa</taxon>
        <taxon>Arthropoda</taxon>
        <taxon>Crustacea</taxon>
        <taxon>Oligostraca</taxon>
        <taxon>Ostracoda</taxon>
        <taxon>Podocopa</taxon>
        <taxon>Podocopida</taxon>
        <taxon>Cypridocopina</taxon>
        <taxon>Cypridoidea</taxon>
        <taxon>Cyprididae</taxon>
        <taxon>Notodromas</taxon>
    </lineage>
</organism>
<sequence>MSATGDANSERSDQSPPPISPDADAEEIRRLTWMLRPCVAYETEYKQCSEIGGRFHQYFVHGEILNCNQWYHDHLHCVRWTKKEDITALKSLVESEKKRRSDRLKSHYENDVWEKRESPPSDWSSPLPEWMVKKIEKSFIAHKRDEVNRVLLSENRVGRLEESSCTII</sequence>
<keyword evidence="7" id="KW-1185">Reference proteome</keyword>
<accession>A0A7R9G9B9</accession>
<evidence type="ECO:0000256" key="1">
    <source>
        <dbReference type="ARBA" id="ARBA00006412"/>
    </source>
</evidence>
<dbReference type="PANTHER" id="PTHR28052">
    <property type="entry name" value="UPF0545 PROTEIN C22ORF39"/>
    <property type="match status" value="1"/>
</dbReference>
<comment type="similarity">
    <text evidence="1">Belongs to the UPF0545 family.</text>
</comment>
<dbReference type="AlphaFoldDB" id="A0A7R9G9B9"/>
<dbReference type="Pfam" id="PF11326">
    <property type="entry name" value="PANTS-like"/>
    <property type="match status" value="1"/>
</dbReference>
<dbReference type="PANTHER" id="PTHR28052:SF1">
    <property type="entry name" value="UPF0545 PROTEIN C22ORF39"/>
    <property type="match status" value="1"/>
</dbReference>
<name>A0A7R9G9B9_9CRUS</name>